<feature type="transmembrane region" description="Helical" evidence="3">
    <location>
        <begin position="172"/>
        <end position="200"/>
    </location>
</feature>
<feature type="transmembrane region" description="Helical" evidence="3">
    <location>
        <begin position="139"/>
        <end position="160"/>
    </location>
</feature>
<sequence>MCPYGRHSNPFRTLTAAFILNVLMALDPATLGAVFVLLSIVLGGLLIFSWALNRAVQALAWWGGAFCLVAIGIAVANLLPGPAGYPTLFVANALVMVGYGSMYAGCRSFNGRGGWVAAVLTGACIWMLAFWPIHDNAPARLMALSCLAAAYAGLAAWELWRHEARPLASQRVAVVLLAALAFFNVCRGLLGLTLSSIFWIDVFAKRWSAEMALFLVVYGPTLAFMFLSMAKERTEFDYKLAALVDPLTGVPNRRAFLKNARELLSRHVGRPASCLLFDLDNFKRVNDNYGHEAGDRILSVFGETLARHLPRRSFGRLGGEEFGAILPLPERDAVKLAETVRHAFASSGQDALGFRAEVTVSVGCATAVDAEAEEMLRQADIALYRAKDGGRNAVVALARRA</sequence>
<dbReference type="AlphaFoldDB" id="A0A370HNK6"/>
<dbReference type="Proteomes" id="UP000254925">
    <property type="component" value="Unassembled WGS sequence"/>
</dbReference>
<keyword evidence="3" id="KW-0812">Transmembrane</keyword>
<organism evidence="5 6">
    <name type="scientific">Microvirga subterranea</name>
    <dbReference type="NCBI Taxonomy" id="186651"/>
    <lineage>
        <taxon>Bacteria</taxon>
        <taxon>Pseudomonadati</taxon>
        <taxon>Pseudomonadota</taxon>
        <taxon>Alphaproteobacteria</taxon>
        <taxon>Hyphomicrobiales</taxon>
        <taxon>Methylobacteriaceae</taxon>
        <taxon>Microvirga</taxon>
    </lineage>
</organism>
<dbReference type="InterPro" id="IPR029787">
    <property type="entry name" value="Nucleotide_cyclase"/>
</dbReference>
<dbReference type="CDD" id="cd01949">
    <property type="entry name" value="GGDEF"/>
    <property type="match status" value="1"/>
</dbReference>
<reference evidence="5 6" key="1">
    <citation type="submission" date="2018-07" db="EMBL/GenBank/DDBJ databases">
        <title>Genomic Encyclopedia of Type Strains, Phase IV (KMG-IV): sequencing the most valuable type-strain genomes for metagenomic binning, comparative biology and taxonomic classification.</title>
        <authorList>
            <person name="Goeker M."/>
        </authorList>
    </citation>
    <scope>NUCLEOTIDE SEQUENCE [LARGE SCALE GENOMIC DNA]</scope>
    <source>
        <strain evidence="5 6">DSM 14364</strain>
    </source>
</reference>
<dbReference type="EMBL" id="QQBB01000003">
    <property type="protein sequence ID" value="RDI60119.1"/>
    <property type="molecule type" value="Genomic_DNA"/>
</dbReference>
<dbReference type="PANTHER" id="PTHR45138">
    <property type="entry name" value="REGULATORY COMPONENTS OF SENSORY TRANSDUCTION SYSTEM"/>
    <property type="match status" value="1"/>
</dbReference>
<protein>
    <recommendedName>
        <fullName evidence="1">diguanylate cyclase</fullName>
        <ecNumber evidence="1">2.7.7.65</ecNumber>
    </recommendedName>
</protein>
<dbReference type="GO" id="GO:0052621">
    <property type="term" value="F:diguanylate cyclase activity"/>
    <property type="evidence" value="ECO:0007669"/>
    <property type="project" value="UniProtKB-EC"/>
</dbReference>
<evidence type="ECO:0000313" key="5">
    <source>
        <dbReference type="EMBL" id="RDI60119.1"/>
    </source>
</evidence>
<dbReference type="NCBIfam" id="TIGR00254">
    <property type="entry name" value="GGDEF"/>
    <property type="match status" value="1"/>
</dbReference>
<dbReference type="Gene3D" id="3.30.70.270">
    <property type="match status" value="1"/>
</dbReference>
<comment type="caution">
    <text evidence="5">The sequence shown here is derived from an EMBL/GenBank/DDBJ whole genome shotgun (WGS) entry which is preliminary data.</text>
</comment>
<dbReference type="EC" id="2.7.7.65" evidence="1"/>
<accession>A0A370HNK6</accession>
<comment type="catalytic activity">
    <reaction evidence="2">
        <text>2 GTP = 3',3'-c-di-GMP + 2 diphosphate</text>
        <dbReference type="Rhea" id="RHEA:24898"/>
        <dbReference type="ChEBI" id="CHEBI:33019"/>
        <dbReference type="ChEBI" id="CHEBI:37565"/>
        <dbReference type="ChEBI" id="CHEBI:58805"/>
        <dbReference type="EC" id="2.7.7.65"/>
    </reaction>
</comment>
<dbReference type="InterPro" id="IPR050469">
    <property type="entry name" value="Diguanylate_Cyclase"/>
</dbReference>
<name>A0A370HNK6_9HYPH</name>
<dbReference type="PROSITE" id="PS50887">
    <property type="entry name" value="GGDEF"/>
    <property type="match status" value="1"/>
</dbReference>
<feature type="transmembrane region" description="Helical" evidence="3">
    <location>
        <begin position="59"/>
        <end position="79"/>
    </location>
</feature>
<dbReference type="SMART" id="SM00267">
    <property type="entry name" value="GGDEF"/>
    <property type="match status" value="1"/>
</dbReference>
<evidence type="ECO:0000256" key="3">
    <source>
        <dbReference type="SAM" id="Phobius"/>
    </source>
</evidence>
<dbReference type="PANTHER" id="PTHR45138:SF9">
    <property type="entry name" value="DIGUANYLATE CYCLASE DGCM-RELATED"/>
    <property type="match status" value="1"/>
</dbReference>
<dbReference type="GO" id="GO:0005886">
    <property type="term" value="C:plasma membrane"/>
    <property type="evidence" value="ECO:0007669"/>
    <property type="project" value="TreeGrafter"/>
</dbReference>
<evidence type="ECO:0000259" key="4">
    <source>
        <dbReference type="PROSITE" id="PS50887"/>
    </source>
</evidence>
<keyword evidence="3" id="KW-0472">Membrane</keyword>
<keyword evidence="6" id="KW-1185">Reference proteome</keyword>
<feature type="transmembrane region" description="Helical" evidence="3">
    <location>
        <begin position="113"/>
        <end position="133"/>
    </location>
</feature>
<dbReference type="SUPFAM" id="SSF55073">
    <property type="entry name" value="Nucleotide cyclase"/>
    <property type="match status" value="1"/>
</dbReference>
<evidence type="ECO:0000256" key="1">
    <source>
        <dbReference type="ARBA" id="ARBA00012528"/>
    </source>
</evidence>
<dbReference type="GO" id="GO:0043709">
    <property type="term" value="P:cell adhesion involved in single-species biofilm formation"/>
    <property type="evidence" value="ECO:0007669"/>
    <property type="project" value="TreeGrafter"/>
</dbReference>
<evidence type="ECO:0000313" key="6">
    <source>
        <dbReference type="Proteomes" id="UP000254925"/>
    </source>
</evidence>
<feature type="transmembrane region" description="Helical" evidence="3">
    <location>
        <begin position="29"/>
        <end position="52"/>
    </location>
</feature>
<evidence type="ECO:0000256" key="2">
    <source>
        <dbReference type="ARBA" id="ARBA00034247"/>
    </source>
</evidence>
<feature type="transmembrane region" description="Helical" evidence="3">
    <location>
        <begin position="212"/>
        <end position="230"/>
    </location>
</feature>
<keyword evidence="3" id="KW-1133">Transmembrane helix</keyword>
<dbReference type="Pfam" id="PF00990">
    <property type="entry name" value="GGDEF"/>
    <property type="match status" value="1"/>
</dbReference>
<proteinExistence type="predicted"/>
<dbReference type="InterPro" id="IPR043128">
    <property type="entry name" value="Rev_trsase/Diguanyl_cyclase"/>
</dbReference>
<feature type="domain" description="GGDEF" evidence="4">
    <location>
        <begin position="270"/>
        <end position="399"/>
    </location>
</feature>
<dbReference type="GO" id="GO:1902201">
    <property type="term" value="P:negative regulation of bacterial-type flagellum-dependent cell motility"/>
    <property type="evidence" value="ECO:0007669"/>
    <property type="project" value="TreeGrafter"/>
</dbReference>
<feature type="transmembrane region" description="Helical" evidence="3">
    <location>
        <begin position="85"/>
        <end position="106"/>
    </location>
</feature>
<dbReference type="InterPro" id="IPR000160">
    <property type="entry name" value="GGDEF_dom"/>
</dbReference>
<gene>
    <name evidence="5" type="ORF">DES45_103380</name>
</gene>